<dbReference type="Proteomes" id="UP000298030">
    <property type="component" value="Unassembled WGS sequence"/>
</dbReference>
<evidence type="ECO:0000313" key="4">
    <source>
        <dbReference type="EMBL" id="TEB24119.1"/>
    </source>
</evidence>
<dbReference type="SUPFAM" id="SSF52540">
    <property type="entry name" value="P-loop containing nucleoside triphosphate hydrolases"/>
    <property type="match status" value="1"/>
</dbReference>
<dbReference type="AlphaFoldDB" id="A0A4Y7SS82"/>
<dbReference type="Gene3D" id="3.40.50.300">
    <property type="entry name" value="P-loop containing nucleotide triphosphate hydrolases"/>
    <property type="match status" value="1"/>
</dbReference>
<dbReference type="PANTHER" id="PTHR10039">
    <property type="entry name" value="AMELOGENIN"/>
    <property type="match status" value="1"/>
</dbReference>
<dbReference type="OrthoDB" id="674604at2759"/>
<dbReference type="PROSITE" id="PS50837">
    <property type="entry name" value="NACHT"/>
    <property type="match status" value="1"/>
</dbReference>
<name>A0A4Y7SS82_COPMI</name>
<reference evidence="4 5" key="1">
    <citation type="journal article" date="2019" name="Nat. Ecol. Evol.">
        <title>Megaphylogeny resolves global patterns of mushroom evolution.</title>
        <authorList>
            <person name="Varga T."/>
            <person name="Krizsan K."/>
            <person name="Foldi C."/>
            <person name="Dima B."/>
            <person name="Sanchez-Garcia M."/>
            <person name="Sanchez-Ramirez S."/>
            <person name="Szollosi G.J."/>
            <person name="Szarkandi J.G."/>
            <person name="Papp V."/>
            <person name="Albert L."/>
            <person name="Andreopoulos W."/>
            <person name="Angelini C."/>
            <person name="Antonin V."/>
            <person name="Barry K.W."/>
            <person name="Bougher N.L."/>
            <person name="Buchanan P."/>
            <person name="Buyck B."/>
            <person name="Bense V."/>
            <person name="Catcheside P."/>
            <person name="Chovatia M."/>
            <person name="Cooper J."/>
            <person name="Damon W."/>
            <person name="Desjardin D."/>
            <person name="Finy P."/>
            <person name="Geml J."/>
            <person name="Haridas S."/>
            <person name="Hughes K."/>
            <person name="Justo A."/>
            <person name="Karasinski D."/>
            <person name="Kautmanova I."/>
            <person name="Kiss B."/>
            <person name="Kocsube S."/>
            <person name="Kotiranta H."/>
            <person name="LaButti K.M."/>
            <person name="Lechner B.E."/>
            <person name="Liimatainen K."/>
            <person name="Lipzen A."/>
            <person name="Lukacs Z."/>
            <person name="Mihaltcheva S."/>
            <person name="Morgado L.N."/>
            <person name="Niskanen T."/>
            <person name="Noordeloos M.E."/>
            <person name="Ohm R.A."/>
            <person name="Ortiz-Santana B."/>
            <person name="Ovrebo C."/>
            <person name="Racz N."/>
            <person name="Riley R."/>
            <person name="Savchenko A."/>
            <person name="Shiryaev A."/>
            <person name="Soop K."/>
            <person name="Spirin V."/>
            <person name="Szebenyi C."/>
            <person name="Tomsovsky M."/>
            <person name="Tulloss R.E."/>
            <person name="Uehling J."/>
            <person name="Grigoriev I.V."/>
            <person name="Vagvolgyi C."/>
            <person name="Papp T."/>
            <person name="Martin F.M."/>
            <person name="Miettinen O."/>
            <person name="Hibbett D.S."/>
            <person name="Nagy L.G."/>
        </authorList>
    </citation>
    <scope>NUCLEOTIDE SEQUENCE [LARGE SCALE GENOMIC DNA]</scope>
    <source>
        <strain evidence="4 5">FP101781</strain>
    </source>
</reference>
<dbReference type="EMBL" id="QPFP01000070">
    <property type="protein sequence ID" value="TEB24119.1"/>
    <property type="molecule type" value="Genomic_DNA"/>
</dbReference>
<feature type="region of interest" description="Disordered" evidence="2">
    <location>
        <begin position="1"/>
        <end position="203"/>
    </location>
</feature>
<dbReference type="Pfam" id="PF24883">
    <property type="entry name" value="NPHP3_N"/>
    <property type="match status" value="1"/>
</dbReference>
<protein>
    <recommendedName>
        <fullName evidence="3">NACHT domain-containing protein</fullName>
    </recommendedName>
</protein>
<feature type="compositionally biased region" description="Polar residues" evidence="2">
    <location>
        <begin position="157"/>
        <end position="170"/>
    </location>
</feature>
<evidence type="ECO:0000256" key="1">
    <source>
        <dbReference type="ARBA" id="ARBA00022737"/>
    </source>
</evidence>
<dbReference type="InterPro" id="IPR056884">
    <property type="entry name" value="NPHP3-like_N"/>
</dbReference>
<sequence length="846" mass="93525">MPLPLSHFPPAPAQKQTLSSLPPLGPAHMPSPFHAFRRKVGSLLPSRKTDRQKTSARHSSADRPRYVDDATFSGSGPPSTTTSYLTPAILSMADSDRQLDDEDRDRSRHANQPSSYLTCWYGDSKGEQRQDPRWTVSSGSASELSEGPPVTTLDEAQLSTGIPTGPTNHSYIKPPPPHSPGYPPISPQPLSPHWEDHNSSSGRSLAPVVGTSYFPNARGFRIRNQHFTTNVARPKTLFEYLDAHIAHGAAHDSNERCDAPACHEETRVAIREDIVSWIKHGDEGEAPRKIMWLSGPAGAGKSAIAGSVATACKEEGLLAASFFFSSFSPSPDRSSKRGLIATLAHHMSQSDALYPFKEHLLYAVERQPDIFRKNLMEQAERLILGPFRRLQHREGEATWPQVVIIDGLDEVIAAQHAEPTEQGIPRTSEDDQDEILNVLLVLAQSPVFPFRIFIASRPERNIADFFATSARDVTVDLFLDSRYNPDTDIRRFLEAKFAHIRRKAGIKKAWPAPGAVDHIVDVSSGQFIVPVTIIRWVESGLPQRQLDDVLQLARVAIKNPYAVLDALYFHILKRAHNPDDDPLLVVKWIHSIQSALIQDSPGVTPATFWRQFLEDEEGELCYRLAPITSLVYVPPPDDTKSPITIYHKSLTDFLSSPARCGDLYVDGKACNSFVANRILGVLKDKGPAVHLSSPTDLVAFLKTFFWLHLLGPSPGAGPHYAYLAVLSEDSRAELTSCDVSWWTTVSLSLLHEDGLGIPEKLGGNTAGTGYNEKWGPHTWLVRAMYWKIHGVFGVSGSQISGLGQLNRLSLVRRELFTGPAYNATRISRPQMSSSMCALEDRYLSQG</sequence>
<feature type="compositionally biased region" description="Basic and acidic residues" evidence="2">
    <location>
        <begin position="47"/>
        <end position="68"/>
    </location>
</feature>
<feature type="compositionally biased region" description="Pro residues" evidence="2">
    <location>
        <begin position="1"/>
        <end position="12"/>
    </location>
</feature>
<dbReference type="InterPro" id="IPR027417">
    <property type="entry name" value="P-loop_NTPase"/>
</dbReference>
<proteinExistence type="predicted"/>
<keyword evidence="1" id="KW-0677">Repeat</keyword>
<accession>A0A4Y7SS82</accession>
<feature type="domain" description="NACHT" evidence="3">
    <location>
        <begin position="289"/>
        <end position="458"/>
    </location>
</feature>
<keyword evidence="5" id="KW-1185">Reference proteome</keyword>
<feature type="compositionally biased region" description="Basic and acidic residues" evidence="2">
    <location>
        <begin position="94"/>
        <end position="108"/>
    </location>
</feature>
<dbReference type="InterPro" id="IPR007111">
    <property type="entry name" value="NACHT_NTPase"/>
</dbReference>
<evidence type="ECO:0000259" key="3">
    <source>
        <dbReference type="PROSITE" id="PS50837"/>
    </source>
</evidence>
<organism evidence="4 5">
    <name type="scientific">Coprinellus micaceus</name>
    <name type="common">Glistening ink-cap mushroom</name>
    <name type="synonym">Coprinus micaceus</name>
    <dbReference type="NCBI Taxonomy" id="71717"/>
    <lineage>
        <taxon>Eukaryota</taxon>
        <taxon>Fungi</taxon>
        <taxon>Dikarya</taxon>
        <taxon>Basidiomycota</taxon>
        <taxon>Agaricomycotina</taxon>
        <taxon>Agaricomycetes</taxon>
        <taxon>Agaricomycetidae</taxon>
        <taxon>Agaricales</taxon>
        <taxon>Agaricineae</taxon>
        <taxon>Psathyrellaceae</taxon>
        <taxon>Coprinellus</taxon>
    </lineage>
</organism>
<feature type="compositionally biased region" description="Low complexity" evidence="2">
    <location>
        <begin position="71"/>
        <end position="83"/>
    </location>
</feature>
<evidence type="ECO:0000256" key="2">
    <source>
        <dbReference type="SAM" id="MobiDB-lite"/>
    </source>
</evidence>
<evidence type="ECO:0000313" key="5">
    <source>
        <dbReference type="Proteomes" id="UP000298030"/>
    </source>
</evidence>
<comment type="caution">
    <text evidence="4">The sequence shown here is derived from an EMBL/GenBank/DDBJ whole genome shotgun (WGS) entry which is preliminary data.</text>
</comment>
<feature type="compositionally biased region" description="Pro residues" evidence="2">
    <location>
        <begin position="173"/>
        <end position="190"/>
    </location>
</feature>
<gene>
    <name evidence="4" type="ORF">FA13DRAFT_1391597</name>
</gene>